<feature type="domain" description="Helix-turn-helix" evidence="1">
    <location>
        <begin position="10"/>
        <end position="57"/>
    </location>
</feature>
<gene>
    <name evidence="2" type="ORF">ABFV83_15975</name>
</gene>
<dbReference type="GO" id="GO:0003677">
    <property type="term" value="F:DNA binding"/>
    <property type="evidence" value="ECO:0007669"/>
    <property type="project" value="InterPro"/>
</dbReference>
<dbReference type="InterPro" id="IPR010093">
    <property type="entry name" value="SinI_DNA-bd"/>
</dbReference>
<accession>A0AAU7PM09</accession>
<proteinExistence type="predicted"/>
<name>A0AAU7PM09_9FIRM</name>
<organism evidence="2">
    <name type="scientific">Lacrimispora sp. BS-2</name>
    <dbReference type="NCBI Taxonomy" id="3151850"/>
    <lineage>
        <taxon>Bacteria</taxon>
        <taxon>Bacillati</taxon>
        <taxon>Bacillota</taxon>
        <taxon>Clostridia</taxon>
        <taxon>Lachnospirales</taxon>
        <taxon>Lachnospiraceae</taxon>
        <taxon>Lacrimispora</taxon>
    </lineage>
</organism>
<evidence type="ECO:0000259" key="1">
    <source>
        <dbReference type="Pfam" id="PF12728"/>
    </source>
</evidence>
<dbReference type="NCBIfam" id="TIGR01764">
    <property type="entry name" value="excise"/>
    <property type="match status" value="1"/>
</dbReference>
<dbReference type="RefSeq" id="WP_349945225.1">
    <property type="nucleotide sequence ID" value="NZ_CP157940.1"/>
</dbReference>
<evidence type="ECO:0000313" key="2">
    <source>
        <dbReference type="EMBL" id="XBS53308.1"/>
    </source>
</evidence>
<dbReference type="InterPro" id="IPR041657">
    <property type="entry name" value="HTH_17"/>
</dbReference>
<dbReference type="AlphaFoldDB" id="A0AAU7PM09"/>
<sequence>MLEQYGDVISTNELCEILGIGRNRAYELLQTNQIKGFQMGRPWKIPKVSVEEYLKRKSSL</sequence>
<protein>
    <submittedName>
        <fullName evidence="2">Helix-turn-helix domain-containing protein</fullName>
    </submittedName>
</protein>
<dbReference type="Pfam" id="PF12728">
    <property type="entry name" value="HTH_17"/>
    <property type="match status" value="1"/>
</dbReference>
<reference evidence="2" key="1">
    <citation type="submission" date="2024-06" db="EMBL/GenBank/DDBJ databases">
        <title>Lacrimispora cavernae sp. nov., a novel anaerobe isolated from bat guano pile inside a cave.</title>
        <authorList>
            <person name="Miller S.L."/>
            <person name="Lu N."/>
            <person name="King J."/>
            <person name="Sankaranarayanan K."/>
            <person name="Lawson P.A."/>
        </authorList>
    </citation>
    <scope>NUCLEOTIDE SEQUENCE</scope>
    <source>
        <strain evidence="2">BS-2</strain>
    </source>
</reference>
<dbReference type="EMBL" id="CP157940">
    <property type="protein sequence ID" value="XBS53308.1"/>
    <property type="molecule type" value="Genomic_DNA"/>
</dbReference>